<comment type="similarity">
    <text evidence="2 7">Belongs to the DedA family.</text>
</comment>
<name>A0A0G1GJF2_9BACT</name>
<evidence type="ECO:0000256" key="2">
    <source>
        <dbReference type="ARBA" id="ARBA00010792"/>
    </source>
</evidence>
<evidence type="ECO:0000313" key="10">
    <source>
        <dbReference type="Proteomes" id="UP000034617"/>
    </source>
</evidence>
<dbReference type="AlphaFoldDB" id="A0A0G1GJF2"/>
<feature type="transmembrane region" description="Helical" evidence="7">
    <location>
        <begin position="205"/>
        <end position="223"/>
    </location>
</feature>
<dbReference type="PANTHER" id="PTHR30353">
    <property type="entry name" value="INNER MEMBRANE PROTEIN DEDA-RELATED"/>
    <property type="match status" value="1"/>
</dbReference>
<dbReference type="InterPro" id="IPR032818">
    <property type="entry name" value="DedA-like"/>
</dbReference>
<keyword evidence="5 7" id="KW-1133">Transmembrane helix</keyword>
<evidence type="ECO:0000256" key="3">
    <source>
        <dbReference type="ARBA" id="ARBA00022475"/>
    </source>
</evidence>
<accession>A0A0G1GJF2</accession>
<comment type="subcellular location">
    <subcellularLocation>
        <location evidence="1 7">Cell membrane</location>
        <topology evidence="1 7">Multi-pass membrane protein</topology>
    </subcellularLocation>
</comment>
<evidence type="ECO:0000256" key="7">
    <source>
        <dbReference type="RuleBase" id="RU367016"/>
    </source>
</evidence>
<proteinExistence type="inferred from homology"/>
<evidence type="ECO:0000313" key="9">
    <source>
        <dbReference type="EMBL" id="KKT34670.1"/>
    </source>
</evidence>
<comment type="caution">
    <text evidence="9">The sequence shown here is derived from an EMBL/GenBank/DDBJ whole genome shotgun (WGS) entry which is preliminary data.</text>
</comment>
<dbReference type="Proteomes" id="UP000034617">
    <property type="component" value="Unassembled WGS sequence"/>
</dbReference>
<keyword evidence="4 7" id="KW-0812">Transmembrane</keyword>
<protein>
    <submittedName>
        <fullName evidence="9">Membrane-associated protein</fullName>
    </submittedName>
</protein>
<keyword evidence="6 7" id="KW-0472">Membrane</keyword>
<dbReference type="GO" id="GO:0005886">
    <property type="term" value="C:plasma membrane"/>
    <property type="evidence" value="ECO:0007669"/>
    <property type="project" value="UniProtKB-SubCell"/>
</dbReference>
<reference evidence="9 10" key="1">
    <citation type="journal article" date="2015" name="Nature">
        <title>rRNA introns, odd ribosomes, and small enigmatic genomes across a large radiation of phyla.</title>
        <authorList>
            <person name="Brown C.T."/>
            <person name="Hug L.A."/>
            <person name="Thomas B.C."/>
            <person name="Sharon I."/>
            <person name="Castelle C.J."/>
            <person name="Singh A."/>
            <person name="Wilkins M.J."/>
            <person name="Williams K.H."/>
            <person name="Banfield J.F."/>
        </authorList>
    </citation>
    <scope>NUCLEOTIDE SEQUENCE [LARGE SCALE GENOMIC DNA]</scope>
</reference>
<sequence>MSKFLFANLPTINPSVVRYRTVSDGGGFMDQLLILLKPELLIKTAGLLGIFLVLFAESGLFFGFFLPGDSLLFTAGVLASQGLLDYPTLCVVAFMGAVLGVAVGYWFGAKVGEALFKKEDSLLFKKHHLVSAQKFYEKNGSKTIVFARFIPFVRTFVPIIAGTVKMRYRTFLLFNIIGGFLWTVGLISLGYFLGNIPFVKHNYEYVIFLIIIGSLAPLLIHALNDPERRESIKHFIRYNIIRRITGR</sequence>
<gene>
    <name evidence="9" type="ORF">UW22_C0068G0003</name>
</gene>
<dbReference type="PANTHER" id="PTHR30353:SF0">
    <property type="entry name" value="TRANSMEMBRANE PROTEIN"/>
    <property type="match status" value="1"/>
</dbReference>
<evidence type="ECO:0000256" key="4">
    <source>
        <dbReference type="ARBA" id="ARBA00022692"/>
    </source>
</evidence>
<evidence type="ECO:0000256" key="6">
    <source>
        <dbReference type="ARBA" id="ARBA00023136"/>
    </source>
</evidence>
<evidence type="ECO:0000259" key="8">
    <source>
        <dbReference type="Pfam" id="PF09335"/>
    </source>
</evidence>
<evidence type="ECO:0000256" key="5">
    <source>
        <dbReference type="ARBA" id="ARBA00022989"/>
    </source>
</evidence>
<dbReference type="InterPro" id="IPR032816">
    <property type="entry name" value="VTT_dom"/>
</dbReference>
<dbReference type="Pfam" id="PF09335">
    <property type="entry name" value="VTT_dom"/>
    <property type="match status" value="1"/>
</dbReference>
<feature type="transmembrane region" description="Helical" evidence="7">
    <location>
        <begin position="45"/>
        <end position="66"/>
    </location>
</feature>
<evidence type="ECO:0000256" key="1">
    <source>
        <dbReference type="ARBA" id="ARBA00004651"/>
    </source>
</evidence>
<dbReference type="EMBL" id="LCHM01000068">
    <property type="protein sequence ID" value="KKT34670.1"/>
    <property type="molecule type" value="Genomic_DNA"/>
</dbReference>
<feature type="domain" description="VTT" evidence="8">
    <location>
        <begin position="66"/>
        <end position="191"/>
    </location>
</feature>
<keyword evidence="3 7" id="KW-1003">Cell membrane</keyword>
<feature type="transmembrane region" description="Helical" evidence="7">
    <location>
        <begin position="86"/>
        <end position="108"/>
    </location>
</feature>
<dbReference type="PATRIC" id="fig|1618447.3.peg.1208"/>
<organism evidence="9 10">
    <name type="scientific">Candidatus Gottesmanbacteria bacterium GW2011_GWB1_44_11c</name>
    <dbReference type="NCBI Taxonomy" id="1618447"/>
    <lineage>
        <taxon>Bacteria</taxon>
        <taxon>Candidatus Gottesmaniibacteriota</taxon>
    </lineage>
</organism>
<feature type="transmembrane region" description="Helical" evidence="7">
    <location>
        <begin position="171"/>
        <end position="193"/>
    </location>
</feature>